<organism evidence="1 2">
    <name type="scientific">Botrytis elliptica</name>
    <dbReference type="NCBI Taxonomy" id="278938"/>
    <lineage>
        <taxon>Eukaryota</taxon>
        <taxon>Fungi</taxon>
        <taxon>Dikarya</taxon>
        <taxon>Ascomycota</taxon>
        <taxon>Pezizomycotina</taxon>
        <taxon>Leotiomycetes</taxon>
        <taxon>Helotiales</taxon>
        <taxon>Sclerotiniaceae</taxon>
        <taxon>Botrytis</taxon>
    </lineage>
</organism>
<accession>A0A4Z1J8F9</accession>
<dbReference type="STRING" id="278938.A0A4Z1J8F9"/>
<protein>
    <submittedName>
        <fullName evidence="1">Uncharacterized protein</fullName>
    </submittedName>
</protein>
<reference evidence="1 2" key="1">
    <citation type="submission" date="2017-12" db="EMBL/GenBank/DDBJ databases">
        <title>Comparative genomics of Botrytis spp.</title>
        <authorList>
            <person name="Valero-Jimenez C.A."/>
            <person name="Tapia P."/>
            <person name="Veloso J."/>
            <person name="Silva-Moreno E."/>
            <person name="Staats M."/>
            <person name="Valdes J.H."/>
            <person name="Van Kan J.A.L."/>
        </authorList>
    </citation>
    <scope>NUCLEOTIDE SEQUENCE [LARGE SCALE GENOMIC DNA]</scope>
    <source>
        <strain evidence="1 2">Be9601</strain>
    </source>
</reference>
<keyword evidence="2" id="KW-1185">Reference proteome</keyword>
<evidence type="ECO:0000313" key="1">
    <source>
        <dbReference type="EMBL" id="TGO69995.1"/>
    </source>
</evidence>
<evidence type="ECO:0000313" key="2">
    <source>
        <dbReference type="Proteomes" id="UP000297229"/>
    </source>
</evidence>
<dbReference type="EMBL" id="PQXM01000745">
    <property type="protein sequence ID" value="TGO69995.1"/>
    <property type="molecule type" value="Genomic_DNA"/>
</dbReference>
<comment type="caution">
    <text evidence="1">The sequence shown here is derived from an EMBL/GenBank/DDBJ whole genome shotgun (WGS) entry which is preliminary data.</text>
</comment>
<name>A0A4Z1J8F9_9HELO</name>
<gene>
    <name evidence="1" type="ORF">BELL_0747g00050</name>
</gene>
<proteinExistence type="predicted"/>
<dbReference type="Proteomes" id="UP000297229">
    <property type="component" value="Unassembled WGS sequence"/>
</dbReference>
<sequence length="349" mass="39716">MSIEGARKDTGRAEKAFVWIKEILKMTILINDVIQITYRRHHLGHIIAGQLHHYTIQRGLANVLALQFVEQDGLAAIPTAEIEVDGLGTITLPQSMQKIGTLVPVSWPNPTNPTAHPDGVPMHPEFFKLPCRPQQKFSRTSHSKSKVVRRIIDTPSWDSIMELAARQIWDPKPGTIRCRDLVNYAKDGIYAKDLISDYVQGVLILAKETKTVFVWEAGLFQWPFVRGMKVRKGIPHLGHPFTDPDGKIMRYHGRLLYGNRGDAIDTAENISQYTFGSIQQHPKYDLWLREHLFAKRDKGAVEYLNSKGFNTKSECEQYINVNRNISHLTEETSIMIFNSKSTLKQPLHG</sequence>
<dbReference type="AlphaFoldDB" id="A0A4Z1J8F9"/>